<proteinExistence type="predicted"/>
<keyword evidence="4" id="KW-1185">Reference proteome</keyword>
<dbReference type="Proteomes" id="UP001054902">
    <property type="component" value="Unassembled WGS sequence"/>
</dbReference>
<feature type="compositionally biased region" description="Polar residues" evidence="1">
    <location>
        <begin position="231"/>
        <end position="251"/>
    </location>
</feature>
<dbReference type="InterPro" id="IPR010997">
    <property type="entry name" value="HRDC-like_sf"/>
</dbReference>
<dbReference type="SMART" id="SM00341">
    <property type="entry name" value="HRDC"/>
    <property type="match status" value="2"/>
</dbReference>
<dbReference type="SUPFAM" id="SSF47819">
    <property type="entry name" value="HRDC-like"/>
    <property type="match status" value="2"/>
</dbReference>
<name>A0AAD3D834_9STRA</name>
<dbReference type="Gene3D" id="1.10.150.80">
    <property type="entry name" value="HRDC domain"/>
    <property type="match status" value="2"/>
</dbReference>
<feature type="compositionally biased region" description="Polar residues" evidence="1">
    <location>
        <begin position="267"/>
        <end position="317"/>
    </location>
</feature>
<dbReference type="PANTHER" id="PTHR47649">
    <property type="entry name" value="RIBONUCLEASE D"/>
    <property type="match status" value="1"/>
</dbReference>
<dbReference type="EMBL" id="BLLK01000062">
    <property type="protein sequence ID" value="GFH58416.1"/>
    <property type="molecule type" value="Genomic_DNA"/>
</dbReference>
<feature type="compositionally biased region" description="Basic residues" evidence="1">
    <location>
        <begin position="255"/>
        <end position="265"/>
    </location>
</feature>
<reference evidence="3 4" key="1">
    <citation type="journal article" date="2021" name="Sci. Rep.">
        <title>The genome of the diatom Chaetoceros tenuissimus carries an ancient integrated fragment of an extant virus.</title>
        <authorList>
            <person name="Hongo Y."/>
            <person name="Kimura K."/>
            <person name="Takaki Y."/>
            <person name="Yoshida Y."/>
            <person name="Baba S."/>
            <person name="Kobayashi G."/>
            <person name="Nagasaki K."/>
            <person name="Hano T."/>
            <person name="Tomaru Y."/>
        </authorList>
    </citation>
    <scope>NUCLEOTIDE SEQUENCE [LARGE SCALE GENOMIC DNA]</scope>
    <source>
        <strain evidence="3 4">NIES-3715</strain>
    </source>
</reference>
<gene>
    <name evidence="3" type="ORF">CTEN210_14892</name>
</gene>
<dbReference type="InterPro" id="IPR051086">
    <property type="entry name" value="RNase_D-like"/>
</dbReference>
<dbReference type="Pfam" id="PF00570">
    <property type="entry name" value="HRDC"/>
    <property type="match status" value="2"/>
</dbReference>
<dbReference type="PROSITE" id="PS50967">
    <property type="entry name" value="HRDC"/>
    <property type="match status" value="2"/>
</dbReference>
<evidence type="ECO:0000313" key="3">
    <source>
        <dbReference type="EMBL" id="GFH58416.1"/>
    </source>
</evidence>
<sequence length="429" mass="47970">MATPEMEVDAKLRKVLERWRRAQARRDKVQFSRVLTDAALDELSTKKPVCEPDILALKSMSQTKFRKYGSKISDVIRKYKVSTATSTVAALKLRKEKIPQYLRIQSALLGWRLCEASKRERSETGILKGSTLRLIAAQAPTTISSLANVKGVGQAFLRRNGNDIIRIIQCHLSMLPIDSDCDDTVSSQEDDTIQNVVRSSPRRSARLHPQNSDENTESNNSLSESNNVPSQVTPIQITRMSLRSNTASSQDTTRRTIRSSPRRSQRLQGNPENSEQNSRLSASGDAPSQVTPIQTARQSLRNNTTSSQDTTRQTVRTSPRRSTRLHTQNSSNSSSSSNRLASDNTPSQVTPIQAARISPRRSRRLQVQNAVDESDDSDEVIYIETRTSPQTNVLDFDNEIVIVEDLNNSDVISRRIQDAENSGNIVHIF</sequence>
<evidence type="ECO:0000259" key="2">
    <source>
        <dbReference type="PROSITE" id="PS50967"/>
    </source>
</evidence>
<feature type="region of interest" description="Disordered" evidence="1">
    <location>
        <begin position="182"/>
        <end position="372"/>
    </location>
</feature>
<accession>A0AAD3D834</accession>
<dbReference type="InterPro" id="IPR002121">
    <property type="entry name" value="HRDC_dom"/>
</dbReference>
<dbReference type="GO" id="GO:0003676">
    <property type="term" value="F:nucleic acid binding"/>
    <property type="evidence" value="ECO:0007669"/>
    <property type="project" value="InterPro"/>
</dbReference>
<protein>
    <recommendedName>
        <fullName evidence="2">HRDC domain-containing protein</fullName>
    </recommendedName>
</protein>
<evidence type="ECO:0000313" key="4">
    <source>
        <dbReference type="Proteomes" id="UP001054902"/>
    </source>
</evidence>
<feature type="domain" description="HRDC" evidence="2">
    <location>
        <begin position="98"/>
        <end position="178"/>
    </location>
</feature>
<organism evidence="3 4">
    <name type="scientific">Chaetoceros tenuissimus</name>
    <dbReference type="NCBI Taxonomy" id="426638"/>
    <lineage>
        <taxon>Eukaryota</taxon>
        <taxon>Sar</taxon>
        <taxon>Stramenopiles</taxon>
        <taxon>Ochrophyta</taxon>
        <taxon>Bacillariophyta</taxon>
        <taxon>Coscinodiscophyceae</taxon>
        <taxon>Chaetocerotophycidae</taxon>
        <taxon>Chaetocerotales</taxon>
        <taxon>Chaetocerotaceae</taxon>
        <taxon>Chaetoceros</taxon>
    </lineage>
</organism>
<dbReference type="InterPro" id="IPR044876">
    <property type="entry name" value="HRDC_dom_sf"/>
</dbReference>
<feature type="compositionally biased region" description="Polar residues" evidence="1">
    <location>
        <begin position="339"/>
        <end position="351"/>
    </location>
</feature>
<feature type="compositionally biased region" description="Low complexity" evidence="1">
    <location>
        <begin position="329"/>
        <end position="338"/>
    </location>
</feature>
<dbReference type="PANTHER" id="PTHR47649:SF1">
    <property type="entry name" value="RIBONUCLEASE D"/>
    <property type="match status" value="1"/>
</dbReference>
<dbReference type="GO" id="GO:0000166">
    <property type="term" value="F:nucleotide binding"/>
    <property type="evidence" value="ECO:0007669"/>
    <property type="project" value="InterPro"/>
</dbReference>
<comment type="caution">
    <text evidence="3">The sequence shown here is derived from an EMBL/GenBank/DDBJ whole genome shotgun (WGS) entry which is preliminary data.</text>
</comment>
<evidence type="ECO:0000256" key="1">
    <source>
        <dbReference type="SAM" id="MobiDB-lite"/>
    </source>
</evidence>
<dbReference type="AlphaFoldDB" id="A0AAD3D834"/>
<feature type="compositionally biased region" description="Low complexity" evidence="1">
    <location>
        <begin position="217"/>
        <end position="230"/>
    </location>
</feature>
<feature type="compositionally biased region" description="Acidic residues" evidence="1">
    <location>
        <begin position="182"/>
        <end position="192"/>
    </location>
</feature>
<feature type="domain" description="HRDC" evidence="2">
    <location>
        <begin position="6"/>
        <end position="86"/>
    </location>
</feature>